<dbReference type="AlphaFoldDB" id="A0AAV5TWK0"/>
<evidence type="ECO:0000256" key="1">
    <source>
        <dbReference type="RuleBase" id="RU363044"/>
    </source>
</evidence>
<keyword evidence="1" id="KW-0234">DNA repair</keyword>
<dbReference type="GO" id="GO:0005524">
    <property type="term" value="F:ATP binding"/>
    <property type="evidence" value="ECO:0007669"/>
    <property type="project" value="UniProtKB-KW"/>
</dbReference>
<dbReference type="PANTHER" id="PTHR10492:SF57">
    <property type="entry name" value="ATP-DEPENDENT DNA HELICASE"/>
    <property type="match status" value="1"/>
</dbReference>
<keyword evidence="1" id="KW-0233">DNA recombination</keyword>
<dbReference type="SUPFAM" id="SSF52540">
    <property type="entry name" value="P-loop containing nucleoside triphosphate hydrolases"/>
    <property type="match status" value="1"/>
</dbReference>
<dbReference type="Pfam" id="PF05970">
    <property type="entry name" value="PIF1"/>
    <property type="match status" value="1"/>
</dbReference>
<keyword evidence="4" id="KW-1185">Reference proteome</keyword>
<dbReference type="PANTHER" id="PTHR10492">
    <property type="match status" value="1"/>
</dbReference>
<dbReference type="GO" id="GO:0000723">
    <property type="term" value="P:telomere maintenance"/>
    <property type="evidence" value="ECO:0007669"/>
    <property type="project" value="InterPro"/>
</dbReference>
<dbReference type="InterPro" id="IPR027417">
    <property type="entry name" value="P-loop_NTPase"/>
</dbReference>
<keyword evidence="1" id="KW-0547">Nucleotide-binding</keyword>
<dbReference type="Gene3D" id="3.40.50.300">
    <property type="entry name" value="P-loop containing nucleotide triphosphate hydrolases"/>
    <property type="match status" value="1"/>
</dbReference>
<dbReference type="GO" id="GO:0006310">
    <property type="term" value="P:DNA recombination"/>
    <property type="evidence" value="ECO:0007669"/>
    <property type="project" value="UniProtKB-KW"/>
</dbReference>
<sequence>EVNDPPALWEAVKRDLSEDYRHRGVGDEEAEALAYFDIADRLHRLGKSFSDFVPEPSIRPPPIDLNIVDPVECAREGDRLYSTLNPQQKEAADTILRVLDDPSLPRLFHLDGPGGSGKTYLYSTLYNIFVGKGLKVACTAWTGIAANLLPGGRTSASLFKLNVKDRCESSLHRRQLKDARELAENDVFIWDESSMIPKAALNTADAVLRDITQIDRPFGGKIFILGGDFRQILPVVEKG</sequence>
<keyword evidence="1" id="KW-0347">Helicase</keyword>
<comment type="catalytic activity">
    <reaction evidence="1">
        <text>ATP + H2O = ADP + phosphate + H(+)</text>
        <dbReference type="Rhea" id="RHEA:13065"/>
        <dbReference type="ChEBI" id="CHEBI:15377"/>
        <dbReference type="ChEBI" id="CHEBI:15378"/>
        <dbReference type="ChEBI" id="CHEBI:30616"/>
        <dbReference type="ChEBI" id="CHEBI:43474"/>
        <dbReference type="ChEBI" id="CHEBI:456216"/>
        <dbReference type="EC" id="5.6.2.3"/>
    </reaction>
</comment>
<accession>A0AAV5TWK0</accession>
<dbReference type="InterPro" id="IPR010285">
    <property type="entry name" value="DNA_helicase_pif1-like_DEAD"/>
</dbReference>
<dbReference type="Proteomes" id="UP001432027">
    <property type="component" value="Unassembled WGS sequence"/>
</dbReference>
<evidence type="ECO:0000313" key="4">
    <source>
        <dbReference type="Proteomes" id="UP001432027"/>
    </source>
</evidence>
<organism evidence="3 4">
    <name type="scientific">Pristionchus entomophagus</name>
    <dbReference type="NCBI Taxonomy" id="358040"/>
    <lineage>
        <taxon>Eukaryota</taxon>
        <taxon>Metazoa</taxon>
        <taxon>Ecdysozoa</taxon>
        <taxon>Nematoda</taxon>
        <taxon>Chromadorea</taxon>
        <taxon>Rhabditida</taxon>
        <taxon>Rhabditina</taxon>
        <taxon>Diplogasteromorpha</taxon>
        <taxon>Diplogasteroidea</taxon>
        <taxon>Neodiplogasteridae</taxon>
        <taxon>Pristionchus</taxon>
    </lineage>
</organism>
<gene>
    <name evidence="3" type="ORF">PENTCL1PPCAC_20800</name>
</gene>
<reference evidence="3" key="1">
    <citation type="submission" date="2023-10" db="EMBL/GenBank/DDBJ databases">
        <title>Genome assembly of Pristionchus species.</title>
        <authorList>
            <person name="Yoshida K."/>
            <person name="Sommer R.J."/>
        </authorList>
    </citation>
    <scope>NUCLEOTIDE SEQUENCE</scope>
    <source>
        <strain evidence="3">RS0144</strain>
    </source>
</reference>
<evidence type="ECO:0000313" key="3">
    <source>
        <dbReference type="EMBL" id="GMS98625.1"/>
    </source>
</evidence>
<keyword evidence="1" id="KW-0067">ATP-binding</keyword>
<comment type="similarity">
    <text evidence="1">Belongs to the helicase family.</text>
</comment>
<keyword evidence="1" id="KW-0378">Hydrolase</keyword>
<dbReference type="EMBL" id="BTSX01000005">
    <property type="protein sequence ID" value="GMS98625.1"/>
    <property type="molecule type" value="Genomic_DNA"/>
</dbReference>
<dbReference type="GO" id="GO:0016787">
    <property type="term" value="F:hydrolase activity"/>
    <property type="evidence" value="ECO:0007669"/>
    <property type="project" value="UniProtKB-KW"/>
</dbReference>
<dbReference type="EC" id="5.6.2.3" evidence="1"/>
<keyword evidence="1" id="KW-0227">DNA damage</keyword>
<feature type="non-terminal residue" evidence="3">
    <location>
        <position position="239"/>
    </location>
</feature>
<comment type="caution">
    <text evidence="3">The sequence shown here is derived from an EMBL/GenBank/DDBJ whole genome shotgun (WGS) entry which is preliminary data.</text>
</comment>
<protein>
    <recommendedName>
        <fullName evidence="1">ATP-dependent DNA helicase</fullName>
        <ecNumber evidence="1">5.6.2.3</ecNumber>
    </recommendedName>
</protein>
<dbReference type="GO" id="GO:0006281">
    <property type="term" value="P:DNA repair"/>
    <property type="evidence" value="ECO:0007669"/>
    <property type="project" value="UniProtKB-KW"/>
</dbReference>
<dbReference type="GO" id="GO:0043139">
    <property type="term" value="F:5'-3' DNA helicase activity"/>
    <property type="evidence" value="ECO:0007669"/>
    <property type="project" value="UniProtKB-EC"/>
</dbReference>
<evidence type="ECO:0000259" key="2">
    <source>
        <dbReference type="Pfam" id="PF05970"/>
    </source>
</evidence>
<feature type="domain" description="DNA helicase Pif1-like DEAD-box helicase" evidence="2">
    <location>
        <begin position="84"/>
        <end position="239"/>
    </location>
</feature>
<comment type="cofactor">
    <cofactor evidence="1">
        <name>Mg(2+)</name>
        <dbReference type="ChEBI" id="CHEBI:18420"/>
    </cofactor>
</comment>
<feature type="non-terminal residue" evidence="3">
    <location>
        <position position="1"/>
    </location>
</feature>
<proteinExistence type="inferred from homology"/>
<name>A0AAV5TWK0_9BILA</name>